<evidence type="ECO:0000313" key="2">
    <source>
        <dbReference type="Proteomes" id="UP001239397"/>
    </source>
</evidence>
<protein>
    <submittedName>
        <fullName evidence="1">Uncharacterized protein</fullName>
    </submittedName>
</protein>
<name>A0A9Y2JR48_9PSEU</name>
<reference evidence="1 2" key="1">
    <citation type="submission" date="2023-06" db="EMBL/GenBank/DDBJ databases">
        <authorList>
            <person name="Oyuntsetseg B."/>
            <person name="Kim S.B."/>
        </authorList>
    </citation>
    <scope>NUCLEOTIDE SEQUENCE [LARGE SCALE GENOMIC DNA]</scope>
    <source>
        <strain evidence="1 2">4-36</strain>
    </source>
</reference>
<dbReference type="KEGG" id="amog:QRX60_48965"/>
<organism evidence="1 2">
    <name type="scientific">Amycolatopsis mongoliensis</name>
    <dbReference type="NCBI Taxonomy" id="715475"/>
    <lineage>
        <taxon>Bacteria</taxon>
        <taxon>Bacillati</taxon>
        <taxon>Actinomycetota</taxon>
        <taxon>Actinomycetes</taxon>
        <taxon>Pseudonocardiales</taxon>
        <taxon>Pseudonocardiaceae</taxon>
        <taxon>Amycolatopsis</taxon>
    </lineage>
</organism>
<dbReference type="Proteomes" id="UP001239397">
    <property type="component" value="Chromosome"/>
</dbReference>
<keyword evidence="2" id="KW-1185">Reference proteome</keyword>
<dbReference type="RefSeq" id="WP_285998295.1">
    <property type="nucleotide sequence ID" value="NZ_CP127295.1"/>
</dbReference>
<sequence>MGFRLWHADFRAIGGTGCADQVIPGWPVRGQFRRDSARGRPFPLPRLTDHFPVDDIGEDGLLDTTHAPIGPADVAGVRRLARDGRLAGSASAAPPGDLARLRGAVYTVAWPLVFARITKPLERQRRHADCVRGLEWLRPDCLDRFHDDVEAVVEHALRRATDPIDNFDGWLATRLSPATVDAHRRRRGEIGALQRPRLPAWLSEALGGDPWLCDLAVQILVWAGVPATAGAELWPLDGWAARRAEVTGAPPPGRDTLDREVRTVLTAMRGRPKWHAEHVERPLGHKRAPVAPMPADGAAEPAPLQLVGPDEADDARLACRADRALRAIEARLDRGEDPATAVTAVVRRVFGTGGSALDRLPHHGSTRDDWLATALADEARLARIVATVLAVLGR</sequence>
<gene>
    <name evidence="1" type="ORF">QRX60_48965</name>
</gene>
<accession>A0A9Y2JR48</accession>
<evidence type="ECO:0000313" key="1">
    <source>
        <dbReference type="EMBL" id="WIY01857.1"/>
    </source>
</evidence>
<dbReference type="EMBL" id="CP127295">
    <property type="protein sequence ID" value="WIY01857.1"/>
    <property type="molecule type" value="Genomic_DNA"/>
</dbReference>
<dbReference type="AlphaFoldDB" id="A0A9Y2JR48"/>
<proteinExistence type="predicted"/>